<dbReference type="RefSeq" id="WP_005786485.1">
    <property type="nucleotide sequence ID" value="NZ_JGCY01000261.1"/>
</dbReference>
<dbReference type="GO" id="GO:0003677">
    <property type="term" value="F:DNA binding"/>
    <property type="evidence" value="ECO:0007669"/>
    <property type="project" value="UniProtKB-KW"/>
</dbReference>
<dbReference type="Pfam" id="PF08281">
    <property type="entry name" value="Sigma70_r4_2"/>
    <property type="match status" value="1"/>
</dbReference>
<dbReference type="SUPFAM" id="SSF88659">
    <property type="entry name" value="Sigma3 and sigma4 domains of RNA polymerase sigma factors"/>
    <property type="match status" value="1"/>
</dbReference>
<dbReference type="EMBL" id="JGCY01000261">
    <property type="protein sequence ID" value="EXY74822.1"/>
    <property type="molecule type" value="Genomic_DNA"/>
</dbReference>
<dbReference type="GO" id="GO:0006352">
    <property type="term" value="P:DNA-templated transcription initiation"/>
    <property type="evidence" value="ECO:0007669"/>
    <property type="project" value="InterPro"/>
</dbReference>
<dbReference type="GO" id="GO:0016987">
    <property type="term" value="F:sigma factor activity"/>
    <property type="evidence" value="ECO:0007669"/>
    <property type="project" value="UniProtKB-KW"/>
</dbReference>
<keyword evidence="2" id="KW-0805">Transcription regulation</keyword>
<keyword evidence="5" id="KW-0804">Transcription</keyword>
<evidence type="ECO:0000256" key="4">
    <source>
        <dbReference type="ARBA" id="ARBA00023125"/>
    </source>
</evidence>
<dbReference type="NCBIfam" id="TIGR02937">
    <property type="entry name" value="sigma70-ECF"/>
    <property type="match status" value="1"/>
</dbReference>
<keyword evidence="3" id="KW-0731">Sigma factor</keyword>
<dbReference type="PANTHER" id="PTHR43133:SF8">
    <property type="entry name" value="RNA POLYMERASE SIGMA FACTOR HI_1459-RELATED"/>
    <property type="match status" value="1"/>
</dbReference>
<proteinExistence type="inferred from homology"/>
<feature type="domain" description="RNA polymerase sigma-70 region 2" evidence="6">
    <location>
        <begin position="14"/>
        <end position="73"/>
    </location>
</feature>
<evidence type="ECO:0000256" key="1">
    <source>
        <dbReference type="ARBA" id="ARBA00010641"/>
    </source>
</evidence>
<dbReference type="InterPro" id="IPR014284">
    <property type="entry name" value="RNA_pol_sigma-70_dom"/>
</dbReference>
<dbReference type="AlphaFoldDB" id="A0A015SX29"/>
<evidence type="ECO:0000256" key="5">
    <source>
        <dbReference type="ARBA" id="ARBA00023163"/>
    </source>
</evidence>
<dbReference type="PATRIC" id="fig|1339315.3.peg.2180"/>
<dbReference type="InterPro" id="IPR036388">
    <property type="entry name" value="WH-like_DNA-bd_sf"/>
</dbReference>
<organism evidence="8 9">
    <name type="scientific">Bacteroides fragilis str. 3988T(B)14</name>
    <dbReference type="NCBI Taxonomy" id="1339315"/>
    <lineage>
        <taxon>Bacteria</taxon>
        <taxon>Pseudomonadati</taxon>
        <taxon>Bacteroidota</taxon>
        <taxon>Bacteroidia</taxon>
        <taxon>Bacteroidales</taxon>
        <taxon>Bacteroidaceae</taxon>
        <taxon>Bacteroides</taxon>
    </lineage>
</organism>
<dbReference type="Gene3D" id="1.10.10.10">
    <property type="entry name" value="Winged helix-like DNA-binding domain superfamily/Winged helix DNA-binding domain"/>
    <property type="match status" value="1"/>
</dbReference>
<evidence type="ECO:0000313" key="9">
    <source>
        <dbReference type="Proteomes" id="UP000020529"/>
    </source>
</evidence>
<dbReference type="SUPFAM" id="SSF88946">
    <property type="entry name" value="Sigma2 domain of RNA polymerase sigma factors"/>
    <property type="match status" value="1"/>
</dbReference>
<comment type="caution">
    <text evidence="8">The sequence shown here is derived from an EMBL/GenBank/DDBJ whole genome shotgun (WGS) entry which is preliminary data.</text>
</comment>
<dbReference type="InterPro" id="IPR039425">
    <property type="entry name" value="RNA_pol_sigma-70-like"/>
</dbReference>
<evidence type="ECO:0000259" key="7">
    <source>
        <dbReference type="Pfam" id="PF08281"/>
    </source>
</evidence>
<dbReference type="Gene3D" id="1.10.1740.10">
    <property type="match status" value="1"/>
</dbReference>
<evidence type="ECO:0000259" key="6">
    <source>
        <dbReference type="Pfam" id="PF04542"/>
    </source>
</evidence>
<accession>A0A015SX29</accession>
<dbReference type="GeneID" id="60370200"/>
<dbReference type="InterPro" id="IPR013324">
    <property type="entry name" value="RNA_pol_sigma_r3/r4-like"/>
</dbReference>
<keyword evidence="4" id="KW-0238">DNA-binding</keyword>
<dbReference type="InterPro" id="IPR013249">
    <property type="entry name" value="RNA_pol_sigma70_r4_t2"/>
</dbReference>
<dbReference type="PANTHER" id="PTHR43133">
    <property type="entry name" value="RNA POLYMERASE ECF-TYPE SIGMA FACTO"/>
    <property type="match status" value="1"/>
</dbReference>
<evidence type="ECO:0000256" key="2">
    <source>
        <dbReference type="ARBA" id="ARBA00023015"/>
    </source>
</evidence>
<dbReference type="Proteomes" id="UP000020529">
    <property type="component" value="Unassembled WGS sequence"/>
</dbReference>
<evidence type="ECO:0000256" key="3">
    <source>
        <dbReference type="ARBA" id="ARBA00023082"/>
    </source>
</evidence>
<dbReference type="InterPro" id="IPR013325">
    <property type="entry name" value="RNA_pol_sigma_r2"/>
</dbReference>
<dbReference type="InterPro" id="IPR007627">
    <property type="entry name" value="RNA_pol_sigma70_r2"/>
</dbReference>
<feature type="domain" description="RNA polymerase sigma factor 70 region 4 type 2" evidence="7">
    <location>
        <begin position="106"/>
        <end position="155"/>
    </location>
</feature>
<comment type="similarity">
    <text evidence="1">Belongs to the sigma-70 factor family. ECF subfamily.</text>
</comment>
<gene>
    <name evidence="8" type="ORF">M124_1402</name>
</gene>
<dbReference type="Pfam" id="PF04542">
    <property type="entry name" value="Sigma70_r2"/>
    <property type="match status" value="1"/>
</dbReference>
<sequence length="173" mass="20083">MELKQFKIAVLPLRDKLLSYARKLTDDHSDAEDAVQEVMLKLWNLRPKLDEYHSIEALAMTMTHHTCMDILRGKHPDNLSLDSVQAASPVATPERLLEEKDEFSLMRHIISTLPPLQQTILRMKDVEEYETEEIAEITGCSSEAIRSNLSRARKKVRDIYLQTIQQRKRRNEA</sequence>
<protein>
    <submittedName>
        <fullName evidence="8">RNA polymerase sigma factor, sigma-70 family protein</fullName>
    </submittedName>
</protein>
<reference evidence="8 9" key="1">
    <citation type="submission" date="2014-02" db="EMBL/GenBank/DDBJ databases">
        <authorList>
            <person name="Sears C."/>
            <person name="Carroll K."/>
            <person name="Sack B.R."/>
            <person name="Qadri F."/>
            <person name="Myers L.L."/>
            <person name="Chung G.-T."/>
            <person name="Escheverria P."/>
            <person name="Fraser C.M."/>
            <person name="Sadzewicz L."/>
            <person name="Shefchek K.A."/>
            <person name="Tallon L."/>
            <person name="Das S.P."/>
            <person name="Daugherty S."/>
            <person name="Mongodin E.F."/>
        </authorList>
    </citation>
    <scope>NUCLEOTIDE SEQUENCE [LARGE SCALE GENOMIC DNA]</scope>
    <source>
        <strain evidence="9">3988T(B)14</strain>
    </source>
</reference>
<name>A0A015SX29_BACFG</name>
<evidence type="ECO:0000313" key="8">
    <source>
        <dbReference type="EMBL" id="EXY74822.1"/>
    </source>
</evidence>